<sequence>MEQRLISDIVRLCRERHFKLGTQQPPHFNAVACFQARAIMLQFPEKFDSEIADNDYVEMLEMCVHHLTRKNCPAQETIQLQINGHAEVCKESNGLAFEVEQRKQVLEKIMQEIVQIKVLDMRETYTTVLALHSRILDYVIESSRHLEQVLLLDTVSEVEIRVALGSVFPQAGLLYWIDLPEIEKKLQVKELADIIPGIRVHNKLMEKGGSSLQLPFEVFKAEIEPLGKRVMEEMQKVNEKAKFCTQAIKSHIDALGMHHVLIQRLRDELAFNLQAFAILETLQFVLNDKLSLVTDIHDKCSEHLKAVCDMIGSRKCVPNELVFPEFQAVGKLQRLISEEVKILKSYSRASMLLLSNVSHPSFQCTPTGLANLSTPGGLAKLDVLIMYTTFLTMELYTVDWLENDHLFAETPDTFLTAAENVVRKMPQLVQILSLHRKSTFSSLSIAKVLEVVSESFPCDFGTQTYAAEQHRLGQETFAKRMPELTNKEINKNQTLTSYFRRESCSQVWLLKEKHTQTPYNKGTKVARWGRHMQGLRGAPTCRFEMLEIKFEV</sequence>
<keyword evidence="2" id="KW-1185">Reference proteome</keyword>
<dbReference type="EMBL" id="CM055110">
    <property type="protein sequence ID" value="KAJ7521436.1"/>
    <property type="molecule type" value="Genomic_DNA"/>
</dbReference>
<proteinExistence type="predicted"/>
<protein>
    <submittedName>
        <fullName evidence="1">Uncharacterized protein</fullName>
    </submittedName>
</protein>
<evidence type="ECO:0000313" key="1">
    <source>
        <dbReference type="EMBL" id="KAJ7521436.1"/>
    </source>
</evidence>
<reference evidence="2" key="1">
    <citation type="journal article" date="2024" name="Proc. Natl. Acad. Sci. U.S.A.">
        <title>Extraordinary preservation of gene collinearity over three hundred million years revealed in homosporous lycophytes.</title>
        <authorList>
            <person name="Li C."/>
            <person name="Wickell D."/>
            <person name="Kuo L.Y."/>
            <person name="Chen X."/>
            <person name="Nie B."/>
            <person name="Liao X."/>
            <person name="Peng D."/>
            <person name="Ji J."/>
            <person name="Jenkins J."/>
            <person name="Williams M."/>
            <person name="Shu S."/>
            <person name="Plott C."/>
            <person name="Barry K."/>
            <person name="Rajasekar S."/>
            <person name="Grimwood J."/>
            <person name="Han X."/>
            <person name="Sun S."/>
            <person name="Hou Z."/>
            <person name="He W."/>
            <person name="Dai G."/>
            <person name="Sun C."/>
            <person name="Schmutz J."/>
            <person name="Leebens-Mack J.H."/>
            <person name="Li F.W."/>
            <person name="Wang L."/>
        </authorList>
    </citation>
    <scope>NUCLEOTIDE SEQUENCE [LARGE SCALE GENOMIC DNA]</scope>
    <source>
        <strain evidence="2">cv. PW_Plant_1</strain>
    </source>
</reference>
<organism evidence="1 2">
    <name type="scientific">Diphasiastrum complanatum</name>
    <name type="common">Issler's clubmoss</name>
    <name type="synonym">Lycopodium complanatum</name>
    <dbReference type="NCBI Taxonomy" id="34168"/>
    <lineage>
        <taxon>Eukaryota</taxon>
        <taxon>Viridiplantae</taxon>
        <taxon>Streptophyta</taxon>
        <taxon>Embryophyta</taxon>
        <taxon>Tracheophyta</taxon>
        <taxon>Lycopodiopsida</taxon>
        <taxon>Lycopodiales</taxon>
        <taxon>Lycopodiaceae</taxon>
        <taxon>Lycopodioideae</taxon>
        <taxon>Diphasiastrum</taxon>
    </lineage>
</organism>
<evidence type="ECO:0000313" key="2">
    <source>
        <dbReference type="Proteomes" id="UP001162992"/>
    </source>
</evidence>
<accession>A0ACC2AVA0</accession>
<name>A0ACC2AVA0_DIPCM</name>
<dbReference type="Proteomes" id="UP001162992">
    <property type="component" value="Chromosome 19"/>
</dbReference>
<comment type="caution">
    <text evidence="1">The sequence shown here is derived from an EMBL/GenBank/DDBJ whole genome shotgun (WGS) entry which is preliminary data.</text>
</comment>
<gene>
    <name evidence="1" type="ORF">O6H91_19G054400</name>
</gene>